<evidence type="ECO:0000256" key="1">
    <source>
        <dbReference type="SAM" id="SignalP"/>
    </source>
</evidence>
<name>A0A2P6R0S5_ROSCH</name>
<protein>
    <recommendedName>
        <fullName evidence="4">Secreted protein</fullName>
    </recommendedName>
</protein>
<keyword evidence="3" id="KW-1185">Reference proteome</keyword>
<dbReference type="AlphaFoldDB" id="A0A2P6R0S5"/>
<sequence length="106" mass="11877">MKPSCFLFFSLVLLKVGGRELGCFLSVVYLSFAIQKLHSMTNQNGGGLTASRTILIRAEIQKKASPAGISSHKEVFFCIYLIQLAYVEEAGDLYRGEMEESEMYRV</sequence>
<proteinExistence type="predicted"/>
<evidence type="ECO:0000313" key="3">
    <source>
        <dbReference type="Proteomes" id="UP000238479"/>
    </source>
</evidence>
<dbReference type="EMBL" id="PDCK01000042">
    <property type="protein sequence ID" value="PRQ40008.1"/>
    <property type="molecule type" value="Genomic_DNA"/>
</dbReference>
<evidence type="ECO:0000313" key="2">
    <source>
        <dbReference type="EMBL" id="PRQ40008.1"/>
    </source>
</evidence>
<comment type="caution">
    <text evidence="2">The sequence shown here is derived from an EMBL/GenBank/DDBJ whole genome shotgun (WGS) entry which is preliminary data.</text>
</comment>
<reference evidence="2 3" key="1">
    <citation type="journal article" date="2018" name="Nat. Genet.">
        <title>The Rosa genome provides new insights in the design of modern roses.</title>
        <authorList>
            <person name="Bendahmane M."/>
        </authorList>
    </citation>
    <scope>NUCLEOTIDE SEQUENCE [LARGE SCALE GENOMIC DNA]</scope>
    <source>
        <strain evidence="3">cv. Old Blush</strain>
    </source>
</reference>
<keyword evidence="1" id="KW-0732">Signal</keyword>
<dbReference type="Proteomes" id="UP000238479">
    <property type="component" value="Chromosome 4"/>
</dbReference>
<feature type="signal peptide" evidence="1">
    <location>
        <begin position="1"/>
        <end position="18"/>
    </location>
</feature>
<gene>
    <name evidence="2" type="ORF">RchiOBHm_Chr4g0431431</name>
</gene>
<accession>A0A2P6R0S5</accession>
<feature type="chain" id="PRO_5015107144" description="Secreted protein" evidence="1">
    <location>
        <begin position="19"/>
        <end position="106"/>
    </location>
</feature>
<evidence type="ECO:0008006" key="4">
    <source>
        <dbReference type="Google" id="ProtNLM"/>
    </source>
</evidence>
<dbReference type="Gramene" id="PRQ40008">
    <property type="protein sequence ID" value="PRQ40008"/>
    <property type="gene ID" value="RchiOBHm_Chr4g0431431"/>
</dbReference>
<organism evidence="2 3">
    <name type="scientific">Rosa chinensis</name>
    <name type="common">China rose</name>
    <dbReference type="NCBI Taxonomy" id="74649"/>
    <lineage>
        <taxon>Eukaryota</taxon>
        <taxon>Viridiplantae</taxon>
        <taxon>Streptophyta</taxon>
        <taxon>Embryophyta</taxon>
        <taxon>Tracheophyta</taxon>
        <taxon>Spermatophyta</taxon>
        <taxon>Magnoliopsida</taxon>
        <taxon>eudicotyledons</taxon>
        <taxon>Gunneridae</taxon>
        <taxon>Pentapetalae</taxon>
        <taxon>rosids</taxon>
        <taxon>fabids</taxon>
        <taxon>Rosales</taxon>
        <taxon>Rosaceae</taxon>
        <taxon>Rosoideae</taxon>
        <taxon>Rosoideae incertae sedis</taxon>
        <taxon>Rosa</taxon>
    </lineage>
</organism>